<reference evidence="1 2" key="1">
    <citation type="submission" date="2023-04" db="EMBL/GenBank/DDBJ databases">
        <title>Marinoamorphus aggregata gen. nov., sp. Nov., isolate from tissue of brittle star Ophioplocus japonicus.</title>
        <authorList>
            <person name="Kawano K."/>
            <person name="Sawayama S."/>
            <person name="Nakagawa S."/>
        </authorList>
    </citation>
    <scope>NUCLEOTIDE SEQUENCE [LARGE SCALE GENOMIC DNA]</scope>
    <source>
        <strain evidence="1 2">NKW23</strain>
    </source>
</reference>
<accession>A0ABQ6LPM5</accession>
<dbReference type="RefSeq" id="WP_285673477.1">
    <property type="nucleotide sequence ID" value="NZ_BSYI01000035.1"/>
</dbReference>
<proteinExistence type="predicted"/>
<keyword evidence="2" id="KW-1185">Reference proteome</keyword>
<evidence type="ECO:0000313" key="2">
    <source>
        <dbReference type="Proteomes" id="UP001239909"/>
    </source>
</evidence>
<gene>
    <name evidence="1" type="ORF">LNKW23_36450</name>
</gene>
<comment type="caution">
    <text evidence="1">The sequence shown here is derived from an EMBL/GenBank/DDBJ whole genome shotgun (WGS) entry which is preliminary data.</text>
</comment>
<dbReference type="Proteomes" id="UP001239909">
    <property type="component" value="Unassembled WGS sequence"/>
</dbReference>
<organism evidence="1 2">
    <name type="scientific">Paralimibaculum aggregatum</name>
    <dbReference type="NCBI Taxonomy" id="3036245"/>
    <lineage>
        <taxon>Bacteria</taxon>
        <taxon>Pseudomonadati</taxon>
        <taxon>Pseudomonadota</taxon>
        <taxon>Alphaproteobacteria</taxon>
        <taxon>Rhodobacterales</taxon>
        <taxon>Paracoccaceae</taxon>
        <taxon>Paralimibaculum</taxon>
    </lineage>
</organism>
<evidence type="ECO:0000313" key="1">
    <source>
        <dbReference type="EMBL" id="GMG84429.1"/>
    </source>
</evidence>
<protein>
    <submittedName>
        <fullName evidence="1">Uncharacterized protein</fullName>
    </submittedName>
</protein>
<dbReference type="EMBL" id="BSYI01000035">
    <property type="protein sequence ID" value="GMG84429.1"/>
    <property type="molecule type" value="Genomic_DNA"/>
</dbReference>
<name>A0ABQ6LPM5_9RHOB</name>
<sequence>MGSSDTVPRTVLDLLKAARKRQSRLDAAARSNRALVRRLGAALAERDAQKQARQFDEIMRVLAEIQTTMKLSTEMIATLSKHRSEMGAMVARNHR</sequence>